<keyword evidence="2" id="KW-1185">Reference proteome</keyword>
<accession>A0A2J8A9G5</accession>
<evidence type="ECO:0000313" key="2">
    <source>
        <dbReference type="Proteomes" id="UP000236333"/>
    </source>
</evidence>
<proteinExistence type="predicted"/>
<sequence length="59" mass="6822">MDTDKILKELYYDPKAGLLSKAKFKLKVKQLHPDIKSKTVDEFVGRQELQQVNTVQGFL</sequence>
<dbReference type="EMBL" id="PGGS01000101">
    <property type="protein sequence ID" value="PNH09166.1"/>
    <property type="molecule type" value="Genomic_DNA"/>
</dbReference>
<organism evidence="1 2">
    <name type="scientific">Tetrabaena socialis</name>
    <dbReference type="NCBI Taxonomy" id="47790"/>
    <lineage>
        <taxon>Eukaryota</taxon>
        <taxon>Viridiplantae</taxon>
        <taxon>Chlorophyta</taxon>
        <taxon>core chlorophytes</taxon>
        <taxon>Chlorophyceae</taxon>
        <taxon>CS clade</taxon>
        <taxon>Chlamydomonadales</taxon>
        <taxon>Tetrabaenaceae</taxon>
        <taxon>Tetrabaena</taxon>
    </lineage>
</organism>
<dbReference type="AlphaFoldDB" id="A0A2J8A9G5"/>
<dbReference type="Proteomes" id="UP000236333">
    <property type="component" value="Unassembled WGS sequence"/>
</dbReference>
<name>A0A2J8A9G5_9CHLO</name>
<gene>
    <name evidence="1" type="ORF">TSOC_004211</name>
</gene>
<comment type="caution">
    <text evidence="1">The sequence shown here is derived from an EMBL/GenBank/DDBJ whole genome shotgun (WGS) entry which is preliminary data.</text>
</comment>
<protein>
    <submittedName>
        <fullName evidence="1">Uncharacterized protein</fullName>
    </submittedName>
</protein>
<evidence type="ECO:0000313" key="1">
    <source>
        <dbReference type="EMBL" id="PNH09166.1"/>
    </source>
</evidence>
<reference evidence="1 2" key="1">
    <citation type="journal article" date="2017" name="Mol. Biol. Evol.">
        <title>The 4-celled Tetrabaena socialis nuclear genome reveals the essential components for genetic control of cell number at the origin of multicellularity in the volvocine lineage.</title>
        <authorList>
            <person name="Featherston J."/>
            <person name="Arakaki Y."/>
            <person name="Hanschen E.R."/>
            <person name="Ferris P.J."/>
            <person name="Michod R.E."/>
            <person name="Olson B.J.S.C."/>
            <person name="Nozaki H."/>
            <person name="Durand P.M."/>
        </authorList>
    </citation>
    <scope>NUCLEOTIDE SEQUENCE [LARGE SCALE GENOMIC DNA]</scope>
    <source>
        <strain evidence="1 2">NIES-571</strain>
    </source>
</reference>